<evidence type="ECO:0000313" key="2">
    <source>
        <dbReference type="EMBL" id="GJE96561.1"/>
    </source>
</evidence>
<keyword evidence="1" id="KW-1133">Transmembrane helix</keyword>
<feature type="transmembrane region" description="Helical" evidence="1">
    <location>
        <begin position="120"/>
        <end position="140"/>
    </location>
</feature>
<dbReference type="AlphaFoldDB" id="A0A9P3GKB9"/>
<dbReference type="PANTHER" id="PTHR32251">
    <property type="entry name" value="3-OXO-5-ALPHA-STEROID 4-DEHYDROGENASE"/>
    <property type="match status" value="1"/>
</dbReference>
<keyword evidence="1" id="KW-0472">Membrane</keyword>
<gene>
    <name evidence="2" type="ORF">PsYK624_127580</name>
</gene>
<evidence type="ECO:0000256" key="1">
    <source>
        <dbReference type="SAM" id="Phobius"/>
    </source>
</evidence>
<name>A0A9P3GKB9_9APHY</name>
<dbReference type="Proteomes" id="UP000703269">
    <property type="component" value="Unassembled WGS sequence"/>
</dbReference>
<keyword evidence="3" id="KW-1185">Reference proteome</keyword>
<dbReference type="InterPro" id="IPR010721">
    <property type="entry name" value="UstE-like"/>
</dbReference>
<keyword evidence="1" id="KW-0812">Transmembrane</keyword>
<dbReference type="GO" id="GO:0016020">
    <property type="term" value="C:membrane"/>
    <property type="evidence" value="ECO:0007669"/>
    <property type="project" value="TreeGrafter"/>
</dbReference>
<organism evidence="2 3">
    <name type="scientific">Phanerochaete sordida</name>
    <dbReference type="NCBI Taxonomy" id="48140"/>
    <lineage>
        <taxon>Eukaryota</taxon>
        <taxon>Fungi</taxon>
        <taxon>Dikarya</taxon>
        <taxon>Basidiomycota</taxon>
        <taxon>Agaricomycotina</taxon>
        <taxon>Agaricomycetes</taxon>
        <taxon>Polyporales</taxon>
        <taxon>Phanerochaetaceae</taxon>
        <taxon>Phanerochaete</taxon>
    </lineage>
</organism>
<dbReference type="PANTHER" id="PTHR32251:SF17">
    <property type="entry name" value="STEROID 5-ALPHA REDUCTASE C-TERMINAL DOMAIN-CONTAINING PROTEIN"/>
    <property type="match status" value="1"/>
</dbReference>
<proteinExistence type="predicted"/>
<feature type="transmembrane region" description="Helical" evidence="1">
    <location>
        <begin position="34"/>
        <end position="53"/>
    </location>
</feature>
<protein>
    <submittedName>
        <fullName evidence="2">DUF1295-domain-containing protein</fullName>
    </submittedName>
</protein>
<dbReference type="Pfam" id="PF06966">
    <property type="entry name" value="DUF1295"/>
    <property type="match status" value="1"/>
</dbReference>
<comment type="caution">
    <text evidence="2">The sequence shown here is derived from an EMBL/GenBank/DDBJ whole genome shotgun (WGS) entry which is preliminary data.</text>
</comment>
<dbReference type="OrthoDB" id="67965at2759"/>
<reference evidence="2 3" key="1">
    <citation type="submission" date="2021-08" db="EMBL/GenBank/DDBJ databases">
        <title>Draft Genome Sequence of Phanerochaete sordida strain YK-624.</title>
        <authorList>
            <person name="Mori T."/>
            <person name="Dohra H."/>
            <person name="Suzuki T."/>
            <person name="Kawagishi H."/>
            <person name="Hirai H."/>
        </authorList>
    </citation>
    <scope>NUCLEOTIDE SEQUENCE [LARGE SCALE GENOMIC DNA]</scope>
    <source>
        <strain evidence="2 3">YK-624</strain>
    </source>
</reference>
<sequence length="289" mass="32494">MPPVLSRLIPVLTSAYTLQAAFALYFVPTANEKYYDLAGALGFLSTTFVSLYYPSLKAKFWDGTSTVAIPALATFAPRQLVATAALTMWSARLGTFLAMRALNAGGDSRFDEVKHQPAKFTAFWMAQATWVFLVGLPVYLVNTIPPAAHPPFGVRDYLSVSIFAASWLLEIVADHQKTAWRRAKDKKQHDEQFISSGLWSMSRHPNYVGEVSLWVGIWALCSTSLTAPYVPRFTWLFAGVSPLMTYFLLRKVSGVPPLERAGDKKFAGPKWDHYKRTVPIFWPWDRRMS</sequence>
<dbReference type="Gene3D" id="1.20.120.1630">
    <property type="match status" value="1"/>
</dbReference>
<evidence type="ECO:0000313" key="3">
    <source>
        <dbReference type="Proteomes" id="UP000703269"/>
    </source>
</evidence>
<accession>A0A9P3GKB9</accession>
<dbReference type="EMBL" id="BPQB01000061">
    <property type="protein sequence ID" value="GJE96561.1"/>
    <property type="molecule type" value="Genomic_DNA"/>
</dbReference>
<feature type="transmembrane region" description="Helical" evidence="1">
    <location>
        <begin position="6"/>
        <end position="27"/>
    </location>
</feature>